<name>G2KPR5_MICAA</name>
<reference evidence="1 2" key="1">
    <citation type="journal article" date="2011" name="BMC Genomics">
        <title>Genomic insights into an obligate epibiotic bacterial predator: Micavibrio aeruginosavorus ARL-13.</title>
        <authorList>
            <person name="Wang Z."/>
            <person name="Kadouri D."/>
            <person name="Wu M."/>
        </authorList>
    </citation>
    <scope>NUCLEOTIDE SEQUENCE [LARGE SCALE GENOMIC DNA]</scope>
    <source>
        <strain evidence="1 2">ARL-13</strain>
    </source>
</reference>
<evidence type="ECO:0000313" key="2">
    <source>
        <dbReference type="Proteomes" id="UP000009286"/>
    </source>
</evidence>
<dbReference type="Gene3D" id="1.10.1300.10">
    <property type="entry name" value="3'5'-cyclic nucleotide phosphodiesterase, catalytic domain"/>
    <property type="match status" value="1"/>
</dbReference>
<dbReference type="Proteomes" id="UP000009286">
    <property type="component" value="Chromosome"/>
</dbReference>
<dbReference type="InterPro" id="IPR036971">
    <property type="entry name" value="PDEase_catalytic_dom_sf"/>
</dbReference>
<accession>G2KPR5</accession>
<dbReference type="GO" id="GO:0004114">
    <property type="term" value="F:3',5'-cyclic-nucleotide phosphodiesterase activity"/>
    <property type="evidence" value="ECO:0007669"/>
    <property type="project" value="InterPro"/>
</dbReference>
<dbReference type="AlphaFoldDB" id="G2KPR5"/>
<dbReference type="GO" id="GO:0007165">
    <property type="term" value="P:signal transduction"/>
    <property type="evidence" value="ECO:0007669"/>
    <property type="project" value="InterPro"/>
</dbReference>
<dbReference type="HOGENOM" id="CLU_756068_0_0_5"/>
<protein>
    <recommendedName>
        <fullName evidence="3">HD/PDEase domain-containing protein</fullName>
    </recommendedName>
</protein>
<evidence type="ECO:0008006" key="3">
    <source>
        <dbReference type="Google" id="ProtNLM"/>
    </source>
</evidence>
<sequence length="386" mass="42841">MGVACSLFSARPLFKKKVDFLLHELALRPRQNYWATTALKALRPRLVDVQGDEKGFAADDLAAVLDTIIDNYADDDARITDVSELLFGDDLVAYGARATSVFNRWADEGGGPSMVAMAAHAIDHFNIPHDHPDVASVLTAALLAEYPNNLLYHGNEHYRKVMFHVIRLMVTHQALQDEKAIKLSEAQIIQMLIAAAIHDLGHEGGDNMRDGIYTPGYMEQRAVDIARPYFHALDLDRDLLAEIETIVFCTDITFFAGENSPCVRMRKIYDHFFVGNVTEDDIGMMMIGKLRRFDENPALSMMAMLLHEADVGSSAGLSYEQSRVETMSIMEERGVMTAGPKMLLAFMTQQLNGNMMTPAGNAVFGPAMRTIMEQAAEDIANGVETF</sequence>
<proteinExistence type="predicted"/>
<dbReference type="KEGG" id="mai:MICA_1568"/>
<keyword evidence="2" id="KW-1185">Reference proteome</keyword>
<organism evidence="1 2">
    <name type="scientific">Micavibrio aeruginosavorus (strain ARL-13)</name>
    <dbReference type="NCBI Taxonomy" id="856793"/>
    <lineage>
        <taxon>Bacteria</taxon>
        <taxon>Pseudomonadati</taxon>
        <taxon>Bdellovibrionota</taxon>
        <taxon>Bdellovibrionia</taxon>
        <taxon>Bdellovibrionales</taxon>
        <taxon>Pseudobdellovibrionaceae</taxon>
        <taxon>Micavibrio</taxon>
    </lineage>
</organism>
<gene>
    <name evidence="1" type="ordered locus">MICA_1568</name>
</gene>
<dbReference type="EMBL" id="CP002382">
    <property type="protein sequence ID" value="AEP09884.1"/>
    <property type="molecule type" value="Genomic_DNA"/>
</dbReference>
<dbReference type="SUPFAM" id="SSF109604">
    <property type="entry name" value="HD-domain/PDEase-like"/>
    <property type="match status" value="1"/>
</dbReference>
<evidence type="ECO:0000313" key="1">
    <source>
        <dbReference type="EMBL" id="AEP09884.1"/>
    </source>
</evidence>